<comment type="caution">
    <text evidence="3">The sequence shown here is derived from an EMBL/GenBank/DDBJ whole genome shotgun (WGS) entry which is preliminary data.</text>
</comment>
<dbReference type="InterPro" id="IPR057251">
    <property type="entry name" value="FP_C"/>
</dbReference>
<organism evidence="3 4">
    <name type="scientific">Loxostege sticticalis</name>
    <name type="common">Beet webworm moth</name>
    <dbReference type="NCBI Taxonomy" id="481309"/>
    <lineage>
        <taxon>Eukaryota</taxon>
        <taxon>Metazoa</taxon>
        <taxon>Ecdysozoa</taxon>
        <taxon>Arthropoda</taxon>
        <taxon>Hexapoda</taxon>
        <taxon>Insecta</taxon>
        <taxon>Pterygota</taxon>
        <taxon>Neoptera</taxon>
        <taxon>Endopterygota</taxon>
        <taxon>Lepidoptera</taxon>
        <taxon>Glossata</taxon>
        <taxon>Ditrysia</taxon>
        <taxon>Pyraloidea</taxon>
        <taxon>Crambidae</taxon>
        <taxon>Pyraustinae</taxon>
        <taxon>Loxostege</taxon>
    </lineage>
</organism>
<dbReference type="AlphaFoldDB" id="A0ABD0SPR2"/>
<accession>A0ABD0SPR2</accession>
<evidence type="ECO:0000256" key="1">
    <source>
        <dbReference type="SAM" id="Coils"/>
    </source>
</evidence>
<protein>
    <recommendedName>
        <fullName evidence="2">FP protein C-terminal domain-containing protein</fullName>
    </recommendedName>
</protein>
<dbReference type="EMBL" id="JBEDNZ010000017">
    <property type="protein sequence ID" value="KAL0821831.1"/>
    <property type="molecule type" value="Genomic_DNA"/>
</dbReference>
<evidence type="ECO:0000313" key="3">
    <source>
        <dbReference type="EMBL" id="KAL0821831.1"/>
    </source>
</evidence>
<name>A0ABD0SPR2_LOXSC</name>
<dbReference type="Proteomes" id="UP001549921">
    <property type="component" value="Unassembled WGS sequence"/>
</dbReference>
<evidence type="ECO:0000259" key="2">
    <source>
        <dbReference type="Pfam" id="PF25298"/>
    </source>
</evidence>
<evidence type="ECO:0000313" key="4">
    <source>
        <dbReference type="Proteomes" id="UP001549921"/>
    </source>
</evidence>
<feature type="domain" description="FP protein C-terminal" evidence="2">
    <location>
        <begin position="266"/>
        <end position="318"/>
    </location>
</feature>
<dbReference type="PANTHER" id="PTHR11505">
    <property type="entry name" value="L1 TRANSPOSABLE ELEMENT-RELATED"/>
    <property type="match status" value="1"/>
</dbReference>
<proteinExistence type="predicted"/>
<dbReference type="SUPFAM" id="SSF90257">
    <property type="entry name" value="Myosin rod fragments"/>
    <property type="match status" value="1"/>
</dbReference>
<reference evidence="3 4" key="1">
    <citation type="submission" date="2024-06" db="EMBL/GenBank/DDBJ databases">
        <title>A chromosome-level genome assembly of beet webworm, Loxostege sticticalis.</title>
        <authorList>
            <person name="Zhang Y."/>
        </authorList>
    </citation>
    <scope>NUCLEOTIDE SEQUENCE [LARGE SCALE GENOMIC DNA]</scope>
    <source>
        <strain evidence="3">AQ028</strain>
        <tissue evidence="3">Male pupae</tissue>
    </source>
</reference>
<feature type="coiled-coil region" evidence="1">
    <location>
        <begin position="59"/>
        <end position="149"/>
    </location>
</feature>
<dbReference type="Pfam" id="PF25298">
    <property type="entry name" value="Baculo_FP_2nd"/>
    <property type="match status" value="1"/>
</dbReference>
<sequence length="318" mass="36213">MSIQRSPPHKYSGSQPDLSKLREEALLNVSDRKRKMPECSCDFEDKFSLLQQNLIASINVTLEKQNKNIQSALDLLRDDLKGFRQEMRDIKDKIQNLTIEHTKINNEIRDLKSSNTINNNKIDSVTKSASEMQSTIKDLSEQLQVKEQQGRLNNLEIAGVPIRKGENLINIVHNIATKIGFPLTSSDIDYVHRVRRFTSNKSNSDGQASGESSQDSSTIPNIIIRFTQRKRKSEMLAAVRARRELTSADAGLDGASKPIFINDHLTPQNKLLFRQARLLGKEKDYKFIWLSDCKILMRKSDDSKVIHISNIQDLAKIK</sequence>
<gene>
    <name evidence="3" type="ORF">ABMA28_005238</name>
</gene>
<keyword evidence="1" id="KW-0175">Coiled coil</keyword>
<dbReference type="InterPro" id="IPR004244">
    <property type="entry name" value="Transposase_22"/>
</dbReference>